<dbReference type="AlphaFoldDB" id="A0A4D6ND29"/>
<protein>
    <submittedName>
        <fullName evidence="1">Uncharacterized protein</fullName>
    </submittedName>
</protein>
<evidence type="ECO:0000313" key="2">
    <source>
        <dbReference type="Proteomes" id="UP000501690"/>
    </source>
</evidence>
<dbReference type="Proteomes" id="UP000501690">
    <property type="component" value="Linkage Group LG10"/>
</dbReference>
<name>A0A4D6ND29_VIGUN</name>
<dbReference type="EMBL" id="CP039354">
    <property type="protein sequence ID" value="QCE11218.1"/>
    <property type="molecule type" value="Genomic_DNA"/>
</dbReference>
<accession>A0A4D6ND29</accession>
<keyword evidence="2" id="KW-1185">Reference proteome</keyword>
<proteinExistence type="predicted"/>
<gene>
    <name evidence="1" type="ORF">DEO72_LG10g2451</name>
</gene>
<reference evidence="1 2" key="1">
    <citation type="submission" date="2019-04" db="EMBL/GenBank/DDBJ databases">
        <title>An improved genome assembly and genetic linkage map for asparagus bean, Vigna unguiculata ssp. sesquipedialis.</title>
        <authorList>
            <person name="Xia Q."/>
            <person name="Zhang R."/>
            <person name="Dong Y."/>
        </authorList>
    </citation>
    <scope>NUCLEOTIDE SEQUENCE [LARGE SCALE GENOMIC DNA]</scope>
    <source>
        <tissue evidence="1">Leaf</tissue>
    </source>
</reference>
<organism evidence="1 2">
    <name type="scientific">Vigna unguiculata</name>
    <name type="common">Cowpea</name>
    <dbReference type="NCBI Taxonomy" id="3917"/>
    <lineage>
        <taxon>Eukaryota</taxon>
        <taxon>Viridiplantae</taxon>
        <taxon>Streptophyta</taxon>
        <taxon>Embryophyta</taxon>
        <taxon>Tracheophyta</taxon>
        <taxon>Spermatophyta</taxon>
        <taxon>Magnoliopsida</taxon>
        <taxon>eudicotyledons</taxon>
        <taxon>Gunneridae</taxon>
        <taxon>Pentapetalae</taxon>
        <taxon>rosids</taxon>
        <taxon>fabids</taxon>
        <taxon>Fabales</taxon>
        <taxon>Fabaceae</taxon>
        <taxon>Papilionoideae</taxon>
        <taxon>50 kb inversion clade</taxon>
        <taxon>NPAAA clade</taxon>
        <taxon>indigoferoid/millettioid clade</taxon>
        <taxon>Phaseoleae</taxon>
        <taxon>Vigna</taxon>
    </lineage>
</organism>
<evidence type="ECO:0000313" key="1">
    <source>
        <dbReference type="EMBL" id="QCE11218.1"/>
    </source>
</evidence>
<sequence length="143" mass="15954">MCGKSCYGSYTVTPDGVLDTNNICNVLRLPKSCHSESQLKEYHVLNPYPEPQLKGYVLSHNSRNTNKLIFKVSPKPYRPRTLKQPTLSSPKLPGIAHESLGAMHFQIAWRATRTARCQAPLVPLCLQVSVGGMILTARHHAFQ</sequence>